<gene>
    <name evidence="2" type="ORF">yc1106_07006</name>
</gene>
<protein>
    <submittedName>
        <fullName evidence="2">Uncharacterized protein</fullName>
    </submittedName>
</protein>
<keyword evidence="1" id="KW-0472">Membrane</keyword>
<reference evidence="2" key="1">
    <citation type="submission" date="2021-12" db="EMBL/GenBank/DDBJ databases">
        <title>Curvularia clavata genome.</title>
        <authorList>
            <person name="Cao Y."/>
        </authorList>
    </citation>
    <scope>NUCLEOTIDE SEQUENCE</scope>
    <source>
        <strain evidence="2">Yc1106</strain>
    </source>
</reference>
<dbReference type="EMBL" id="CP089278">
    <property type="protein sequence ID" value="USP79732.1"/>
    <property type="molecule type" value="Genomic_DNA"/>
</dbReference>
<evidence type="ECO:0000313" key="2">
    <source>
        <dbReference type="EMBL" id="USP79732.1"/>
    </source>
</evidence>
<dbReference type="VEuPathDB" id="FungiDB:yc1106_07006"/>
<keyword evidence="3" id="KW-1185">Reference proteome</keyword>
<evidence type="ECO:0000313" key="3">
    <source>
        <dbReference type="Proteomes" id="UP001056012"/>
    </source>
</evidence>
<dbReference type="OrthoDB" id="3687129at2759"/>
<keyword evidence="1" id="KW-1133">Transmembrane helix</keyword>
<accession>A0A9Q9DUE2</accession>
<keyword evidence="1" id="KW-0812">Transmembrane</keyword>
<feature type="transmembrane region" description="Helical" evidence="1">
    <location>
        <begin position="130"/>
        <end position="150"/>
    </location>
</feature>
<feature type="transmembrane region" description="Helical" evidence="1">
    <location>
        <begin position="91"/>
        <end position="110"/>
    </location>
</feature>
<organism evidence="2 3">
    <name type="scientific">Curvularia clavata</name>
    <dbReference type="NCBI Taxonomy" id="95742"/>
    <lineage>
        <taxon>Eukaryota</taxon>
        <taxon>Fungi</taxon>
        <taxon>Dikarya</taxon>
        <taxon>Ascomycota</taxon>
        <taxon>Pezizomycotina</taxon>
        <taxon>Dothideomycetes</taxon>
        <taxon>Pleosporomycetidae</taxon>
        <taxon>Pleosporales</taxon>
        <taxon>Pleosporineae</taxon>
        <taxon>Pleosporaceae</taxon>
        <taxon>Curvularia</taxon>
    </lineage>
</organism>
<dbReference type="Proteomes" id="UP001056012">
    <property type="component" value="Chromosome 5"/>
</dbReference>
<name>A0A9Q9DUE2_CURCL</name>
<evidence type="ECO:0000256" key="1">
    <source>
        <dbReference type="SAM" id="Phobius"/>
    </source>
</evidence>
<proteinExistence type="predicted"/>
<sequence length="153" mass="17763">MSLADGLAANDAQVQKLISEKHAQAELLQKQREILVKYLILDVEDYLVDLPEYHHLHRGRFNCVALWRGFWHQSVGMWEQWGTNPYKLRPLWYLMIMILLLGWMLGSIVIGRYELGSLTGKVRLARFGRAILGAIPPVVQFLLFLFPPLFVQF</sequence>
<dbReference type="AlphaFoldDB" id="A0A9Q9DUE2"/>